<feature type="non-terminal residue" evidence="2">
    <location>
        <position position="576"/>
    </location>
</feature>
<feature type="compositionally biased region" description="Basic and acidic residues" evidence="1">
    <location>
        <begin position="1"/>
        <end position="10"/>
    </location>
</feature>
<feature type="region of interest" description="Disordered" evidence="1">
    <location>
        <begin position="1"/>
        <end position="169"/>
    </location>
</feature>
<feature type="region of interest" description="Disordered" evidence="1">
    <location>
        <begin position="211"/>
        <end position="265"/>
    </location>
</feature>
<keyword evidence="3" id="KW-1185">Reference proteome</keyword>
<feature type="non-terminal residue" evidence="2">
    <location>
        <position position="1"/>
    </location>
</feature>
<evidence type="ECO:0000256" key="1">
    <source>
        <dbReference type="SAM" id="MobiDB-lite"/>
    </source>
</evidence>
<comment type="caution">
    <text evidence="2">The sequence shown here is derived from an EMBL/GenBank/DDBJ whole genome shotgun (WGS) entry which is preliminary data.</text>
</comment>
<dbReference type="EMBL" id="PJQM01005848">
    <property type="protein sequence ID" value="RCH80737.1"/>
    <property type="molecule type" value="Genomic_DNA"/>
</dbReference>
<evidence type="ECO:0000313" key="3">
    <source>
        <dbReference type="Proteomes" id="UP000253551"/>
    </source>
</evidence>
<dbReference type="STRING" id="4846.A0A367IST0"/>
<gene>
    <name evidence="2" type="ORF">CU098_000491</name>
</gene>
<evidence type="ECO:0000313" key="2">
    <source>
        <dbReference type="EMBL" id="RCH80737.1"/>
    </source>
</evidence>
<feature type="compositionally biased region" description="Basic and acidic residues" evidence="1">
    <location>
        <begin position="344"/>
        <end position="354"/>
    </location>
</feature>
<name>A0A367IST0_RHIST</name>
<feature type="compositionally biased region" description="Basic and acidic residues" evidence="1">
    <location>
        <begin position="453"/>
        <end position="467"/>
    </location>
</feature>
<feature type="compositionally biased region" description="Low complexity" evidence="1">
    <location>
        <begin position="321"/>
        <end position="339"/>
    </location>
</feature>
<feature type="compositionally biased region" description="Low complexity" evidence="1">
    <location>
        <begin position="121"/>
        <end position="151"/>
    </location>
</feature>
<feature type="compositionally biased region" description="Low complexity" evidence="1">
    <location>
        <begin position="69"/>
        <end position="79"/>
    </location>
</feature>
<sequence>PDHYTPDYNRRPLPRQYRIERNNRPPVPKRPVEPNKPFNVVPASKNTVSVSKTIKKGSEPSAQEKPSAQNNSNNNKQQQPKLKDFRNHPPLTPVRSHNCVLINPKTTAVQPPVAKKDNVNKTASTTKATPASKPYTDTPASTPTTGAASVSKPTSDVPTSKPAKAALANKPATAVYKPDSVAHKMITAQNAIIKPSNTTPIDVDTILKPSTNGVSTEKELPAKAESVPLNEILPRSARAKPAPLSTSSKKNKAMEIRGSSDLGNLSKEHSIAQADTPSVLENGAVTSNHVMQQISNHTTVKKPQVPRQGQQGKERQDQVQHEQGQQKQSQIQPKAQQAQEGDLSNDKQQQEKQAQKPTPEQLKAAKKAALEKRKEEERLYQLRLRQLAIDDRDDIVMDVMPPNTFDASVQEDVEVNNTDKMEKINEDANMTEALPIVQAEQVDHQQEQVVESQDQKEAKKRESEKAVQEINDQLQQDQSDRLTSIIVSTTNLFSESLAEFQKDQESILSSFASSISASKYKNTFKTQDTIMTEAPSQQQSKTNANTLSVTKDNITSLNNNSQLYAPDALPVPTVPI</sequence>
<dbReference type="Proteomes" id="UP000253551">
    <property type="component" value="Unassembled WGS sequence"/>
</dbReference>
<feature type="region of interest" description="Disordered" evidence="1">
    <location>
        <begin position="295"/>
        <end position="373"/>
    </location>
</feature>
<protein>
    <submittedName>
        <fullName evidence="2">Uncharacterized protein</fullName>
    </submittedName>
</protein>
<organism evidence="2 3">
    <name type="scientific">Rhizopus stolonifer</name>
    <name type="common">Rhizopus nigricans</name>
    <dbReference type="NCBI Taxonomy" id="4846"/>
    <lineage>
        <taxon>Eukaryota</taxon>
        <taxon>Fungi</taxon>
        <taxon>Fungi incertae sedis</taxon>
        <taxon>Mucoromycota</taxon>
        <taxon>Mucoromycotina</taxon>
        <taxon>Mucoromycetes</taxon>
        <taxon>Mucorales</taxon>
        <taxon>Mucorineae</taxon>
        <taxon>Rhizopodaceae</taxon>
        <taxon>Rhizopus</taxon>
    </lineage>
</organism>
<proteinExistence type="predicted"/>
<feature type="region of interest" description="Disordered" evidence="1">
    <location>
        <begin position="442"/>
        <end position="475"/>
    </location>
</feature>
<reference evidence="2 3" key="1">
    <citation type="journal article" date="2018" name="G3 (Bethesda)">
        <title>Phylogenetic and Phylogenomic Definition of Rhizopus Species.</title>
        <authorList>
            <person name="Gryganskyi A.P."/>
            <person name="Golan J."/>
            <person name="Dolatabadi S."/>
            <person name="Mondo S."/>
            <person name="Robb S."/>
            <person name="Idnurm A."/>
            <person name="Muszewska A."/>
            <person name="Steczkiewicz K."/>
            <person name="Masonjones S."/>
            <person name="Liao H.L."/>
            <person name="Gajdeczka M.T."/>
            <person name="Anike F."/>
            <person name="Vuek A."/>
            <person name="Anishchenko I.M."/>
            <person name="Voigt K."/>
            <person name="de Hoog G.S."/>
            <person name="Smith M.E."/>
            <person name="Heitman J."/>
            <person name="Vilgalys R."/>
            <person name="Stajich J.E."/>
        </authorList>
    </citation>
    <scope>NUCLEOTIDE SEQUENCE [LARGE SCALE GENOMIC DNA]</scope>
    <source>
        <strain evidence="2 3">LSU 92-RS-03</strain>
    </source>
</reference>
<accession>A0A367IST0</accession>
<dbReference type="AlphaFoldDB" id="A0A367IST0"/>